<feature type="domain" description="PAC" evidence="10">
    <location>
        <begin position="404"/>
        <end position="454"/>
    </location>
</feature>
<dbReference type="CDD" id="cd00130">
    <property type="entry name" value="PAS"/>
    <property type="match status" value="1"/>
</dbReference>
<evidence type="ECO:0000256" key="8">
    <source>
        <dbReference type="SAM" id="Coils"/>
    </source>
</evidence>
<dbReference type="InterPro" id="IPR029787">
    <property type="entry name" value="Nucleotide_cyclase"/>
</dbReference>
<dbReference type="GO" id="GO:0052621">
    <property type="term" value="F:diguanylate cyclase activity"/>
    <property type="evidence" value="ECO:0007669"/>
    <property type="project" value="UniProtKB-EC"/>
</dbReference>
<dbReference type="InterPro" id="IPR000014">
    <property type="entry name" value="PAS"/>
</dbReference>
<dbReference type="NCBIfam" id="TIGR00229">
    <property type="entry name" value="sensory_box"/>
    <property type="match status" value="1"/>
</dbReference>
<dbReference type="SMART" id="SM00267">
    <property type="entry name" value="GGDEF"/>
    <property type="match status" value="1"/>
</dbReference>
<dbReference type="InterPro" id="IPR043128">
    <property type="entry name" value="Rev_trsase/Diguanyl_cyclase"/>
</dbReference>
<proteinExistence type="predicted"/>
<evidence type="ECO:0000259" key="11">
    <source>
        <dbReference type="PROSITE" id="PS50887"/>
    </source>
</evidence>
<dbReference type="GO" id="GO:0043709">
    <property type="term" value="P:cell adhesion involved in single-species biofilm formation"/>
    <property type="evidence" value="ECO:0007669"/>
    <property type="project" value="TreeGrafter"/>
</dbReference>
<dbReference type="Gene3D" id="3.30.450.20">
    <property type="entry name" value="PAS domain"/>
    <property type="match status" value="1"/>
</dbReference>
<evidence type="ECO:0000256" key="2">
    <source>
        <dbReference type="ARBA" id="ARBA00012528"/>
    </source>
</evidence>
<keyword evidence="4 9" id="KW-0812">Transmembrane</keyword>
<evidence type="ECO:0000256" key="9">
    <source>
        <dbReference type="SAM" id="Phobius"/>
    </source>
</evidence>
<dbReference type="SUPFAM" id="SSF55785">
    <property type="entry name" value="PYP-like sensor domain (PAS domain)"/>
    <property type="match status" value="1"/>
</dbReference>
<feature type="transmembrane region" description="Helical" evidence="9">
    <location>
        <begin position="96"/>
        <end position="118"/>
    </location>
</feature>
<keyword evidence="5 9" id="KW-1133">Transmembrane helix</keyword>
<dbReference type="GO" id="GO:0005886">
    <property type="term" value="C:plasma membrane"/>
    <property type="evidence" value="ECO:0007669"/>
    <property type="project" value="UniProtKB-SubCell"/>
</dbReference>
<dbReference type="InterPro" id="IPR050469">
    <property type="entry name" value="Diguanylate_Cyclase"/>
</dbReference>
<feature type="transmembrane region" description="Helical" evidence="9">
    <location>
        <begin position="225"/>
        <end position="242"/>
    </location>
</feature>
<feature type="transmembrane region" description="Helical" evidence="9">
    <location>
        <begin position="130"/>
        <end position="149"/>
    </location>
</feature>
<feature type="domain" description="GGDEF" evidence="11">
    <location>
        <begin position="507"/>
        <end position="640"/>
    </location>
</feature>
<accession>A0A344UIM0</accession>
<dbReference type="InterPro" id="IPR000160">
    <property type="entry name" value="GGDEF_dom"/>
</dbReference>
<dbReference type="CDD" id="cd01949">
    <property type="entry name" value="GGDEF"/>
    <property type="match status" value="1"/>
</dbReference>
<feature type="transmembrane region" description="Helical" evidence="9">
    <location>
        <begin position="169"/>
        <end position="190"/>
    </location>
</feature>
<evidence type="ECO:0000256" key="5">
    <source>
        <dbReference type="ARBA" id="ARBA00022989"/>
    </source>
</evidence>
<keyword evidence="6 9" id="KW-0472">Membrane</keyword>
<dbReference type="InterPro" id="IPR007895">
    <property type="entry name" value="MASE1"/>
</dbReference>
<dbReference type="Pfam" id="PF13188">
    <property type="entry name" value="PAS_8"/>
    <property type="match status" value="1"/>
</dbReference>
<dbReference type="PROSITE" id="PS50113">
    <property type="entry name" value="PAC"/>
    <property type="match status" value="1"/>
</dbReference>
<dbReference type="AlphaFoldDB" id="A0A344UIM0"/>
<dbReference type="EC" id="2.7.7.65" evidence="2"/>
<reference evidence="12 13" key="1">
    <citation type="submission" date="2018-05" db="EMBL/GenBank/DDBJ databases">
        <title>Genome sequencing, assembly and analysis of the novel insecticidal bacterium, Chromobacterium phragmitis.</title>
        <authorList>
            <person name="Sparks M.E."/>
            <person name="Blackburn M.B."/>
            <person name="Gundersen-Rindal D.E."/>
        </authorList>
    </citation>
    <scope>NUCLEOTIDE SEQUENCE [LARGE SCALE GENOMIC DNA]</scope>
    <source>
        <strain evidence="12">IIBBL 274-1</strain>
    </source>
</reference>
<evidence type="ECO:0000256" key="3">
    <source>
        <dbReference type="ARBA" id="ARBA00022475"/>
    </source>
</evidence>
<organism evidence="12 13">
    <name type="scientific">Chromobacterium phragmitis</name>
    <dbReference type="NCBI Taxonomy" id="2202141"/>
    <lineage>
        <taxon>Bacteria</taxon>
        <taxon>Pseudomonadati</taxon>
        <taxon>Pseudomonadota</taxon>
        <taxon>Betaproteobacteria</taxon>
        <taxon>Neisseriales</taxon>
        <taxon>Chromobacteriaceae</taxon>
        <taxon>Chromobacterium</taxon>
    </lineage>
</organism>
<feature type="coiled-coil region" evidence="8">
    <location>
        <begin position="445"/>
        <end position="479"/>
    </location>
</feature>
<dbReference type="Proteomes" id="UP000252038">
    <property type="component" value="Chromosome"/>
</dbReference>
<dbReference type="PANTHER" id="PTHR45138">
    <property type="entry name" value="REGULATORY COMPONENTS OF SENSORY TRANSDUCTION SYSTEM"/>
    <property type="match status" value="1"/>
</dbReference>
<evidence type="ECO:0000313" key="13">
    <source>
        <dbReference type="Proteomes" id="UP000252038"/>
    </source>
</evidence>
<evidence type="ECO:0000256" key="7">
    <source>
        <dbReference type="ARBA" id="ARBA00034247"/>
    </source>
</evidence>
<dbReference type="KEGG" id="chrb:DK843_12960"/>
<dbReference type="PANTHER" id="PTHR45138:SF9">
    <property type="entry name" value="DIGUANYLATE CYCLASE DGCM-RELATED"/>
    <property type="match status" value="1"/>
</dbReference>
<feature type="transmembrane region" description="Helical" evidence="9">
    <location>
        <begin position="279"/>
        <end position="302"/>
    </location>
</feature>
<comment type="catalytic activity">
    <reaction evidence="7">
        <text>2 GTP = 3',3'-c-di-GMP + 2 diphosphate</text>
        <dbReference type="Rhea" id="RHEA:24898"/>
        <dbReference type="ChEBI" id="CHEBI:33019"/>
        <dbReference type="ChEBI" id="CHEBI:37565"/>
        <dbReference type="ChEBI" id="CHEBI:58805"/>
        <dbReference type="EC" id="2.7.7.65"/>
    </reaction>
</comment>
<comment type="subcellular location">
    <subcellularLocation>
        <location evidence="1">Cell membrane</location>
        <topology evidence="1">Multi-pass membrane protein</topology>
    </subcellularLocation>
</comment>
<dbReference type="InterPro" id="IPR000700">
    <property type="entry name" value="PAS-assoc_C"/>
</dbReference>
<name>A0A344UIM0_9NEIS</name>
<gene>
    <name evidence="12" type="ORF">DK843_12960</name>
</gene>
<evidence type="ECO:0000256" key="1">
    <source>
        <dbReference type="ARBA" id="ARBA00004651"/>
    </source>
</evidence>
<dbReference type="NCBIfam" id="TIGR00254">
    <property type="entry name" value="GGDEF"/>
    <property type="match status" value="1"/>
</dbReference>
<evidence type="ECO:0000256" key="6">
    <source>
        <dbReference type="ARBA" id="ARBA00023136"/>
    </source>
</evidence>
<keyword evidence="8" id="KW-0175">Coiled coil</keyword>
<feature type="transmembrane region" description="Helical" evidence="9">
    <location>
        <begin position="202"/>
        <end position="219"/>
    </location>
</feature>
<dbReference type="GO" id="GO:1902201">
    <property type="term" value="P:negative regulation of bacterial-type flagellum-dependent cell motility"/>
    <property type="evidence" value="ECO:0007669"/>
    <property type="project" value="TreeGrafter"/>
</dbReference>
<dbReference type="EMBL" id="CP029554">
    <property type="protein sequence ID" value="AXE35118.1"/>
    <property type="molecule type" value="Genomic_DNA"/>
</dbReference>
<evidence type="ECO:0000256" key="4">
    <source>
        <dbReference type="ARBA" id="ARBA00022692"/>
    </source>
</evidence>
<dbReference type="PROSITE" id="PS50887">
    <property type="entry name" value="GGDEF"/>
    <property type="match status" value="1"/>
</dbReference>
<keyword evidence="3" id="KW-1003">Cell membrane</keyword>
<sequence length="646" mass="69496">MHIQCAGIDAAMENATQSDGPRWRQWARHAGGQFAAAAACGGAGWLLGWSLPAGQAGLQQLGLPFALALLLRGGARLWPGAALAMAWLAWRETGLGWADILLLAASGAAAAVLGAQAARKRPPIFQRVSGALAFLLGPGLLASALAGLGRSFALLPEQGAHPAALLADAYQAWMGNLAAVMALTPCLLRLGRAEGLGGRAEAMLAAATLGLALLLGCGVEGRGGYHAILPYLLILPLLWLVFRDRLSLAHGLSLAIVGAALAGVRLGHGALAVDDADHALLNVAVLAIVQSATLLVFGALLAERRDAERSLLQAKQSLEAKVGERTRQLAESEARLRLMADAAPFPLAMNRLADGELIYANVRAEELFGAKLHPARPLRVQDFYVDPAERDRVSRALRDNGLVRDREVKLRDARGRQFWALISCEMVKSEQTWYVINGVNDISERKRLEQSLHDANATLRRHLDEIEQLQQGLREQALRDPLTGLFNRRHLDDILPRVLEHMLALHREVAVLMVDADHFKRVNDSYGHRCGDAVLTALGACLSDHFRSGDIVCRYGGEEFFVLLPGATLEAAYAKAEGLRRMVSSQPVAAMGHSLTVTLSIGLALCPLHGEDAESVVRAADEALYQAKRQGRDRVCVAERLQPLLS</sequence>
<evidence type="ECO:0000259" key="10">
    <source>
        <dbReference type="PROSITE" id="PS50113"/>
    </source>
</evidence>
<protein>
    <recommendedName>
        <fullName evidence="2">diguanylate cyclase</fullName>
        <ecNumber evidence="2">2.7.7.65</ecNumber>
    </recommendedName>
</protein>
<dbReference type="SUPFAM" id="SSF55073">
    <property type="entry name" value="Nucleotide cyclase"/>
    <property type="match status" value="1"/>
</dbReference>
<feature type="transmembrane region" description="Helical" evidence="9">
    <location>
        <begin position="30"/>
        <end position="51"/>
    </location>
</feature>
<dbReference type="Pfam" id="PF05231">
    <property type="entry name" value="MASE1"/>
    <property type="match status" value="1"/>
</dbReference>
<dbReference type="FunFam" id="3.30.70.270:FF:000001">
    <property type="entry name" value="Diguanylate cyclase domain protein"/>
    <property type="match status" value="1"/>
</dbReference>
<dbReference type="Pfam" id="PF00990">
    <property type="entry name" value="GGDEF"/>
    <property type="match status" value="1"/>
</dbReference>
<dbReference type="Gene3D" id="3.30.70.270">
    <property type="match status" value="1"/>
</dbReference>
<evidence type="ECO:0000313" key="12">
    <source>
        <dbReference type="EMBL" id="AXE35118.1"/>
    </source>
</evidence>
<dbReference type="InterPro" id="IPR035965">
    <property type="entry name" value="PAS-like_dom_sf"/>
</dbReference>
<feature type="transmembrane region" description="Helical" evidence="9">
    <location>
        <begin position="254"/>
        <end position="273"/>
    </location>
</feature>